<proteinExistence type="predicted"/>
<dbReference type="Proteomes" id="UP001608902">
    <property type="component" value="Unassembled WGS sequence"/>
</dbReference>
<dbReference type="CDD" id="cd03419">
    <property type="entry name" value="GRX_GRXh_1_2_like"/>
    <property type="match status" value="1"/>
</dbReference>
<gene>
    <name evidence="2" type="ORF">AB6A40_000354</name>
</gene>
<dbReference type="Gene3D" id="3.40.30.10">
    <property type="entry name" value="Glutaredoxin"/>
    <property type="match status" value="1"/>
</dbReference>
<dbReference type="Pfam" id="PF06936">
    <property type="entry name" value="Selenoprotein_S"/>
    <property type="match status" value="1"/>
</dbReference>
<dbReference type="Pfam" id="PF00462">
    <property type="entry name" value="Glutaredoxin"/>
    <property type="match status" value="1"/>
</dbReference>
<dbReference type="InterPro" id="IPR009703">
    <property type="entry name" value="Selenoprotein_S"/>
</dbReference>
<accession>A0ABD6E2W2</accession>
<dbReference type="EMBL" id="JBGFUD010000095">
    <property type="protein sequence ID" value="MFH4973645.1"/>
    <property type="molecule type" value="Genomic_DNA"/>
</dbReference>
<evidence type="ECO:0000313" key="2">
    <source>
        <dbReference type="EMBL" id="MFH4973645.1"/>
    </source>
</evidence>
<dbReference type="InterPro" id="IPR002109">
    <property type="entry name" value="Glutaredoxin"/>
</dbReference>
<protein>
    <recommendedName>
        <fullName evidence="1">Glutaredoxin domain-containing protein</fullName>
    </recommendedName>
</protein>
<dbReference type="AlphaFoldDB" id="A0ABD6E2W2"/>
<comment type="caution">
    <text evidence="2">The sequence shown here is derived from an EMBL/GenBank/DDBJ whole genome shotgun (WGS) entry which is preliminary data.</text>
</comment>
<organism evidence="2 3">
    <name type="scientific">Gnathostoma spinigerum</name>
    <dbReference type="NCBI Taxonomy" id="75299"/>
    <lineage>
        <taxon>Eukaryota</taxon>
        <taxon>Metazoa</taxon>
        <taxon>Ecdysozoa</taxon>
        <taxon>Nematoda</taxon>
        <taxon>Chromadorea</taxon>
        <taxon>Rhabditida</taxon>
        <taxon>Spirurina</taxon>
        <taxon>Gnathostomatomorpha</taxon>
        <taxon>Gnathostomatoidea</taxon>
        <taxon>Gnathostomatidae</taxon>
        <taxon>Gnathostoma</taxon>
    </lineage>
</organism>
<feature type="domain" description="Glutaredoxin" evidence="1">
    <location>
        <begin position="153"/>
        <end position="218"/>
    </location>
</feature>
<dbReference type="InterPro" id="IPR014025">
    <property type="entry name" value="Glutaredoxin_subgr"/>
</dbReference>
<reference evidence="2 3" key="1">
    <citation type="submission" date="2024-08" db="EMBL/GenBank/DDBJ databases">
        <title>Gnathostoma spinigerum genome.</title>
        <authorList>
            <person name="Gonzalez-Bertolin B."/>
            <person name="Monzon S."/>
            <person name="Zaballos A."/>
            <person name="Jimenez P."/>
            <person name="Dekumyoy P."/>
            <person name="Varona S."/>
            <person name="Cuesta I."/>
            <person name="Sumanam S."/>
            <person name="Adisakwattana P."/>
            <person name="Gasser R.B."/>
            <person name="Hernandez-Gonzalez A."/>
            <person name="Young N.D."/>
            <person name="Perteguer M.J."/>
        </authorList>
    </citation>
    <scope>NUCLEOTIDE SEQUENCE [LARGE SCALE GENOMIC DNA]</scope>
    <source>
        <strain evidence="2">AL3</strain>
        <tissue evidence="2">Liver</tissue>
    </source>
</reference>
<dbReference type="PANTHER" id="PTHR45694:SF18">
    <property type="entry name" value="GLUTAREDOXIN-1-RELATED"/>
    <property type="match status" value="1"/>
</dbReference>
<evidence type="ECO:0000313" key="3">
    <source>
        <dbReference type="Proteomes" id="UP001608902"/>
    </source>
</evidence>
<name>A0ABD6E2W2_9BILA</name>
<sequence>MNDLGEEEIDAELEPSGGLKIPSLAEVLEKYGWCIVISFCILYFLYKKVIEPLMKAAATERELEERKKFDAQTKLNSEARMQAAREAMLQKYTADALKAKEREEQRRLEKVLGETAAEEYLSSKPTTSGKHRTFDQNFTGNSFVEDTVAAYPVVVFSASICPPCQKTKRALSIYRLPPELYRIVEVDLLNNRDNVMNALESITGFRSVPRVFIGGSYVGGCDEILEMQRNGKLDDLLKSCGVLS</sequence>
<dbReference type="PROSITE" id="PS51354">
    <property type="entry name" value="GLUTAREDOXIN_2"/>
    <property type="match status" value="1"/>
</dbReference>
<dbReference type="PANTHER" id="PTHR45694">
    <property type="entry name" value="GLUTAREDOXIN 2"/>
    <property type="match status" value="1"/>
</dbReference>
<keyword evidence="3" id="KW-1185">Reference proteome</keyword>
<dbReference type="PRINTS" id="PR00160">
    <property type="entry name" value="GLUTAREDOXIN"/>
</dbReference>
<evidence type="ECO:0000259" key="1">
    <source>
        <dbReference type="Pfam" id="PF00462"/>
    </source>
</evidence>
<dbReference type="InterPro" id="IPR036249">
    <property type="entry name" value="Thioredoxin-like_sf"/>
</dbReference>
<dbReference type="SUPFAM" id="SSF52833">
    <property type="entry name" value="Thioredoxin-like"/>
    <property type="match status" value="1"/>
</dbReference>